<dbReference type="SUPFAM" id="SSF52821">
    <property type="entry name" value="Rhodanese/Cell cycle control phosphatase"/>
    <property type="match status" value="1"/>
</dbReference>
<proteinExistence type="predicted"/>
<evidence type="ECO:0000313" key="5">
    <source>
        <dbReference type="EMBL" id="SZD71293.1"/>
    </source>
</evidence>
<feature type="signal peptide" evidence="2">
    <location>
        <begin position="1"/>
        <end position="22"/>
    </location>
</feature>
<dbReference type="PROSITE" id="PS50206">
    <property type="entry name" value="RHODANESE_3"/>
    <property type="match status" value="1"/>
</dbReference>
<dbReference type="InterPro" id="IPR036249">
    <property type="entry name" value="Thioredoxin-like_sf"/>
</dbReference>
<dbReference type="Pfam" id="PF00581">
    <property type="entry name" value="Rhodanese"/>
    <property type="match status" value="1"/>
</dbReference>
<gene>
    <name evidence="5" type="primary">trxA_2</name>
    <name evidence="5" type="ORF">SAMEA104719789_00389</name>
</gene>
<keyword evidence="1" id="KW-0676">Redox-active center</keyword>
<evidence type="ECO:0000256" key="2">
    <source>
        <dbReference type="SAM" id="SignalP"/>
    </source>
</evidence>
<dbReference type="AlphaFoldDB" id="A0A383TWX5"/>
<dbReference type="EMBL" id="UNSC01000001">
    <property type="protein sequence ID" value="SZD71293.1"/>
    <property type="molecule type" value="Genomic_DNA"/>
</dbReference>
<dbReference type="OrthoDB" id="9808735at2"/>
<dbReference type="SMART" id="SM00450">
    <property type="entry name" value="RHOD"/>
    <property type="match status" value="1"/>
</dbReference>
<keyword evidence="2" id="KW-0732">Signal</keyword>
<dbReference type="InterPro" id="IPR001763">
    <property type="entry name" value="Rhodanese-like_dom"/>
</dbReference>
<dbReference type="CDD" id="cd00158">
    <property type="entry name" value="RHOD"/>
    <property type="match status" value="1"/>
</dbReference>
<feature type="chain" id="PRO_5016763846" evidence="2">
    <location>
        <begin position="23"/>
        <end position="254"/>
    </location>
</feature>
<dbReference type="PROSITE" id="PS00194">
    <property type="entry name" value="THIOREDOXIN_1"/>
    <property type="match status" value="1"/>
</dbReference>
<keyword evidence="6" id="KW-1185">Reference proteome</keyword>
<reference evidence="5 6" key="1">
    <citation type="submission" date="2018-09" db="EMBL/GenBank/DDBJ databases">
        <authorList>
            <consortium name="Pathogen Informatics"/>
        </authorList>
    </citation>
    <scope>NUCLEOTIDE SEQUENCE [LARGE SCALE GENOMIC DNA]</scope>
    <source>
        <strain evidence="5 6">OH-22767</strain>
    </source>
</reference>
<dbReference type="Gene3D" id="3.40.250.10">
    <property type="entry name" value="Rhodanese-like domain"/>
    <property type="match status" value="1"/>
</dbReference>
<dbReference type="Proteomes" id="UP000262142">
    <property type="component" value="Unassembled WGS sequence"/>
</dbReference>
<dbReference type="InterPro" id="IPR052367">
    <property type="entry name" value="Thiosulfate_ST/Rhodanese-like"/>
</dbReference>
<dbReference type="Pfam" id="PF00085">
    <property type="entry name" value="Thioredoxin"/>
    <property type="match status" value="1"/>
</dbReference>
<dbReference type="Gene3D" id="3.40.30.10">
    <property type="entry name" value="Glutaredoxin"/>
    <property type="match status" value="1"/>
</dbReference>
<evidence type="ECO:0000313" key="6">
    <source>
        <dbReference type="Proteomes" id="UP000262142"/>
    </source>
</evidence>
<protein>
    <submittedName>
        <fullName evidence="5">Thioredoxin-1</fullName>
    </submittedName>
</protein>
<evidence type="ECO:0000256" key="1">
    <source>
        <dbReference type="ARBA" id="ARBA00023284"/>
    </source>
</evidence>
<dbReference type="InterPro" id="IPR017937">
    <property type="entry name" value="Thioredoxin_CS"/>
</dbReference>
<dbReference type="RefSeq" id="WP_119058900.1">
    <property type="nucleotide sequence ID" value="NZ_UNSC01000001.1"/>
</dbReference>
<dbReference type="InterPro" id="IPR013766">
    <property type="entry name" value="Thioredoxin_domain"/>
</dbReference>
<dbReference type="SUPFAM" id="SSF52833">
    <property type="entry name" value="Thioredoxin-like"/>
    <property type="match status" value="1"/>
</dbReference>
<dbReference type="PANTHER" id="PTHR45431:SF3">
    <property type="entry name" value="RHODANESE-LIKE DOMAIN-CONTAINING PROTEIN 15, CHLOROPLASTIC"/>
    <property type="match status" value="1"/>
</dbReference>
<dbReference type="PROSITE" id="PS51352">
    <property type="entry name" value="THIOREDOXIN_2"/>
    <property type="match status" value="1"/>
</dbReference>
<dbReference type="InterPro" id="IPR036873">
    <property type="entry name" value="Rhodanese-like_dom_sf"/>
</dbReference>
<sequence>MKIIFKLLIVNFLLLHFTQCNSQNKSGNMRDASSAATAAKTQLLAPQDFEQKISEQEGLIIDVRTPQEFAAGHIENASSLNFLANDFLDKMDLIQKNQPLFVYCKSGNRSSKAAETLRMNGFEDVYELDGGIMAWQNENLPVVVSEDYTAEEGNAVSVEDFLSLQKNHEKLLVEFSTTWCAPCRLMKPIVEEVKEKYKQDVFVQTIDLDESQTLGQKLNLRGVPVFILYKNGEEVWRHLGLIKKEDLEEQLNQL</sequence>
<name>A0A383TWX5_9FLAO</name>
<accession>A0A383TWX5</accession>
<evidence type="ECO:0000259" key="3">
    <source>
        <dbReference type="PROSITE" id="PS50206"/>
    </source>
</evidence>
<dbReference type="CDD" id="cd02947">
    <property type="entry name" value="TRX_family"/>
    <property type="match status" value="1"/>
</dbReference>
<feature type="domain" description="Thioredoxin" evidence="4">
    <location>
        <begin position="134"/>
        <end position="254"/>
    </location>
</feature>
<feature type="domain" description="Rhodanese" evidence="3">
    <location>
        <begin position="54"/>
        <end position="144"/>
    </location>
</feature>
<organism evidence="5 6">
    <name type="scientific">Candidatus Ornithobacterium hominis</name>
    <dbReference type="NCBI Taxonomy" id="2497989"/>
    <lineage>
        <taxon>Bacteria</taxon>
        <taxon>Pseudomonadati</taxon>
        <taxon>Bacteroidota</taxon>
        <taxon>Flavobacteriia</taxon>
        <taxon>Flavobacteriales</taxon>
        <taxon>Weeksellaceae</taxon>
        <taxon>Ornithobacterium</taxon>
    </lineage>
</organism>
<dbReference type="PANTHER" id="PTHR45431">
    <property type="entry name" value="RHODANESE-LIKE DOMAIN-CONTAINING PROTEIN 15, CHLOROPLASTIC"/>
    <property type="match status" value="1"/>
</dbReference>
<evidence type="ECO:0000259" key="4">
    <source>
        <dbReference type="PROSITE" id="PS51352"/>
    </source>
</evidence>